<feature type="transmembrane region" description="Helical" evidence="8">
    <location>
        <begin position="58"/>
        <end position="76"/>
    </location>
</feature>
<dbReference type="Proteomes" id="UP001147782">
    <property type="component" value="Unassembled WGS sequence"/>
</dbReference>
<protein>
    <submittedName>
        <fullName evidence="10">Amino acid/polyamine transporter I</fullName>
    </submittedName>
</protein>
<keyword evidence="3 8" id="KW-0812">Transmembrane</keyword>
<feature type="domain" description="Amino acid permease/ SLC12A" evidence="9">
    <location>
        <begin position="59"/>
        <end position="523"/>
    </location>
</feature>
<dbReference type="InterPro" id="IPR004840">
    <property type="entry name" value="Amino_acid_permease_CS"/>
</dbReference>
<feature type="transmembrane region" description="Helical" evidence="8">
    <location>
        <begin position="289"/>
        <end position="307"/>
    </location>
</feature>
<evidence type="ECO:0000313" key="10">
    <source>
        <dbReference type="EMBL" id="KAJ5381892.1"/>
    </source>
</evidence>
<gene>
    <name evidence="10" type="ORF">N7496_004320</name>
</gene>
<feature type="compositionally biased region" description="Low complexity" evidence="7">
    <location>
        <begin position="13"/>
        <end position="34"/>
    </location>
</feature>
<feature type="transmembrane region" description="Helical" evidence="8">
    <location>
        <begin position="389"/>
        <end position="408"/>
    </location>
</feature>
<organism evidence="10 11">
    <name type="scientific">Penicillium cataractarum</name>
    <dbReference type="NCBI Taxonomy" id="2100454"/>
    <lineage>
        <taxon>Eukaryota</taxon>
        <taxon>Fungi</taxon>
        <taxon>Dikarya</taxon>
        <taxon>Ascomycota</taxon>
        <taxon>Pezizomycotina</taxon>
        <taxon>Eurotiomycetes</taxon>
        <taxon>Eurotiomycetidae</taxon>
        <taxon>Eurotiales</taxon>
        <taxon>Aspergillaceae</taxon>
        <taxon>Penicillium</taxon>
    </lineage>
</organism>
<dbReference type="AlphaFoldDB" id="A0A9W9SNT3"/>
<proteinExistence type="predicted"/>
<evidence type="ECO:0000313" key="11">
    <source>
        <dbReference type="Proteomes" id="UP001147782"/>
    </source>
</evidence>
<dbReference type="InterPro" id="IPR004841">
    <property type="entry name" value="AA-permease/SLC12A_dom"/>
</dbReference>
<dbReference type="GeneID" id="81436428"/>
<feature type="transmembrane region" description="Helical" evidence="8">
    <location>
        <begin position="165"/>
        <end position="185"/>
    </location>
</feature>
<evidence type="ECO:0000256" key="4">
    <source>
        <dbReference type="ARBA" id="ARBA00022970"/>
    </source>
</evidence>
<keyword evidence="11" id="KW-1185">Reference proteome</keyword>
<feature type="transmembrane region" description="Helical" evidence="8">
    <location>
        <begin position="344"/>
        <end position="368"/>
    </location>
</feature>
<keyword evidence="6 8" id="KW-0472">Membrane</keyword>
<evidence type="ECO:0000256" key="2">
    <source>
        <dbReference type="ARBA" id="ARBA00022448"/>
    </source>
</evidence>
<feature type="transmembrane region" description="Helical" evidence="8">
    <location>
        <begin position="242"/>
        <end position="263"/>
    </location>
</feature>
<feature type="transmembrane region" description="Helical" evidence="8">
    <location>
        <begin position="502"/>
        <end position="520"/>
    </location>
</feature>
<dbReference type="InterPro" id="IPR050524">
    <property type="entry name" value="APC_YAT"/>
</dbReference>
<feature type="transmembrane region" description="Helical" evidence="8">
    <location>
        <begin position="88"/>
        <end position="113"/>
    </location>
</feature>
<dbReference type="PIRSF" id="PIRSF006060">
    <property type="entry name" value="AA_transporter"/>
    <property type="match status" value="1"/>
</dbReference>
<dbReference type="PANTHER" id="PTHR43341:SF45">
    <property type="entry name" value="AMINO ACID TRANSPORTER (EUROFUNG)"/>
    <property type="match status" value="1"/>
</dbReference>
<dbReference type="PANTHER" id="PTHR43341">
    <property type="entry name" value="AMINO ACID PERMEASE"/>
    <property type="match status" value="1"/>
</dbReference>
<evidence type="ECO:0000256" key="3">
    <source>
        <dbReference type="ARBA" id="ARBA00022692"/>
    </source>
</evidence>
<evidence type="ECO:0000256" key="5">
    <source>
        <dbReference type="ARBA" id="ARBA00022989"/>
    </source>
</evidence>
<dbReference type="PROSITE" id="PS00218">
    <property type="entry name" value="AMINO_ACID_PERMEASE_1"/>
    <property type="match status" value="1"/>
</dbReference>
<name>A0A9W9SNT3_9EURO</name>
<comment type="subcellular location">
    <subcellularLocation>
        <location evidence="1">Membrane</location>
        <topology evidence="1">Multi-pass membrane protein</topology>
    </subcellularLocation>
</comment>
<dbReference type="Gene3D" id="1.20.1740.10">
    <property type="entry name" value="Amino acid/polyamine transporter I"/>
    <property type="match status" value="1"/>
</dbReference>
<dbReference type="RefSeq" id="XP_056559463.1">
    <property type="nucleotide sequence ID" value="XM_056697251.1"/>
</dbReference>
<reference evidence="10" key="1">
    <citation type="submission" date="2022-11" db="EMBL/GenBank/DDBJ databases">
        <authorList>
            <person name="Petersen C."/>
        </authorList>
    </citation>
    <scope>NUCLEOTIDE SEQUENCE</scope>
    <source>
        <strain evidence="10">IBT 29864</strain>
    </source>
</reference>
<accession>A0A9W9SNT3</accession>
<dbReference type="EMBL" id="JAPZBS010000002">
    <property type="protein sequence ID" value="KAJ5381892.1"/>
    <property type="molecule type" value="Genomic_DNA"/>
</dbReference>
<evidence type="ECO:0000256" key="7">
    <source>
        <dbReference type="SAM" id="MobiDB-lite"/>
    </source>
</evidence>
<keyword evidence="4" id="KW-0029">Amino-acid transport</keyword>
<evidence type="ECO:0000256" key="6">
    <source>
        <dbReference type="ARBA" id="ARBA00023136"/>
    </source>
</evidence>
<feature type="transmembrane region" description="Helical" evidence="8">
    <location>
        <begin position="414"/>
        <end position="441"/>
    </location>
</feature>
<feature type="transmembrane region" description="Helical" evidence="8">
    <location>
        <begin position="197"/>
        <end position="222"/>
    </location>
</feature>
<dbReference type="OrthoDB" id="3900342at2759"/>
<feature type="region of interest" description="Disordered" evidence="7">
    <location>
        <begin position="1"/>
        <end position="40"/>
    </location>
</feature>
<dbReference type="Pfam" id="PF00324">
    <property type="entry name" value="AA_permease"/>
    <property type="match status" value="1"/>
</dbReference>
<sequence length="546" mass="59583">MEDSQHPRRRNRSSTVSQGQVTSSSAVTTTAAESPSEKPKDVATGFTEIFGAVTPRQAGLISIGSAIGTGLMVGSGRTLAMSGPAAMMISYTLVGFAVFLVLSALGEVAAWLPKPSTVADQAFRFCDPALGFTLGWIYWLKYAMITPNQLTAAALVMKLWLPPGQVNAGVWITIFLLIIITLNYLRHGLPSQIEFYVSGFKLVVMGGLMILSLVLVFGGVSGHRPERFRNWLLPVPFDHSDTNMLEIFFTTCGAMSSATFAYIGSERSGILARSPNVPPVMNRAIKHTFYRILVFHLLGITLLGMVLPDNRAELPSYNSPEGKVAASPFVAALIQVEIAVLPHMLNACILLFILSIATYDLYLATKALSDLALRHRAPKFLSRVNKNEVPVYALAVSASVSTLAYLNVSKDSCMVFAYFLDLVTMLGLLTWMSILITHICFVRARKAQGISDDMLVFKARFGLAGTWLALALCVFISSTMIFNSLHIRNSKTKFDAPKFLAAYAGVPLYFALYVGHKVILKSKHIDPKNADFWSDKQADSGRGIES</sequence>
<feature type="transmembrane region" description="Helical" evidence="8">
    <location>
        <begin position="125"/>
        <end position="145"/>
    </location>
</feature>
<comment type="caution">
    <text evidence="10">The sequence shown here is derived from an EMBL/GenBank/DDBJ whole genome shotgun (WGS) entry which is preliminary data.</text>
</comment>
<feature type="transmembrane region" description="Helical" evidence="8">
    <location>
        <begin position="461"/>
        <end position="482"/>
    </location>
</feature>
<evidence type="ECO:0000256" key="8">
    <source>
        <dbReference type="SAM" id="Phobius"/>
    </source>
</evidence>
<reference evidence="10" key="2">
    <citation type="journal article" date="2023" name="IMA Fungus">
        <title>Comparative genomic study of the Penicillium genus elucidates a diverse pangenome and 15 lateral gene transfer events.</title>
        <authorList>
            <person name="Petersen C."/>
            <person name="Sorensen T."/>
            <person name="Nielsen M.R."/>
            <person name="Sondergaard T.E."/>
            <person name="Sorensen J.L."/>
            <person name="Fitzpatrick D.A."/>
            <person name="Frisvad J.C."/>
            <person name="Nielsen K.L."/>
        </authorList>
    </citation>
    <scope>NUCLEOTIDE SEQUENCE</scope>
    <source>
        <strain evidence="10">IBT 29864</strain>
    </source>
</reference>
<evidence type="ECO:0000256" key="1">
    <source>
        <dbReference type="ARBA" id="ARBA00004141"/>
    </source>
</evidence>
<keyword evidence="2" id="KW-0813">Transport</keyword>
<dbReference type="GO" id="GO:0016020">
    <property type="term" value="C:membrane"/>
    <property type="evidence" value="ECO:0007669"/>
    <property type="project" value="UniProtKB-SubCell"/>
</dbReference>
<evidence type="ECO:0000259" key="9">
    <source>
        <dbReference type="Pfam" id="PF00324"/>
    </source>
</evidence>
<dbReference type="GO" id="GO:0015171">
    <property type="term" value="F:amino acid transmembrane transporter activity"/>
    <property type="evidence" value="ECO:0007669"/>
    <property type="project" value="TreeGrafter"/>
</dbReference>
<keyword evidence="5 8" id="KW-1133">Transmembrane helix</keyword>